<accession>A0A1T5G4I8</accession>
<name>A0A1T5G4I8_9SPHN</name>
<evidence type="ECO:0000313" key="2">
    <source>
        <dbReference type="Proteomes" id="UP000190044"/>
    </source>
</evidence>
<dbReference type="AlphaFoldDB" id="A0A1T5G4I8"/>
<dbReference type="Gene3D" id="2.60.120.10">
    <property type="entry name" value="Jelly Rolls"/>
    <property type="match status" value="1"/>
</dbReference>
<keyword evidence="2" id="KW-1185">Reference proteome</keyword>
<evidence type="ECO:0008006" key="3">
    <source>
        <dbReference type="Google" id="ProtNLM"/>
    </source>
</evidence>
<dbReference type="Proteomes" id="UP000190044">
    <property type="component" value="Unassembled WGS sequence"/>
</dbReference>
<evidence type="ECO:0000313" key="1">
    <source>
        <dbReference type="EMBL" id="SKC03350.1"/>
    </source>
</evidence>
<dbReference type="SUPFAM" id="SSF51182">
    <property type="entry name" value="RmlC-like cupins"/>
    <property type="match status" value="1"/>
</dbReference>
<sequence>MAKIRVAPLAGLDVGSPAAGERAEGSVATRAALDGSNTPLQARWHTMDSGARLTFSAGRHGFLAYVWDGCFERDGVRLEKSSVVIVEHGATATLVSKQDGAMLLVFNATDEHAASVRAGGHVHVLPADHVPRAGRMEGQWNVEAALFADSDCDTCELWLHQNDFKDPNFQVALHSHNEDEIIVVTNGEIVLGQRHYGPGTVIFVAKDVLYGFRTGPSGMGFINFRPSKPTYKEAGGMEMMDEQTIYHGWTGRPIYLPENEEVRA</sequence>
<dbReference type="InterPro" id="IPR014710">
    <property type="entry name" value="RmlC-like_jellyroll"/>
</dbReference>
<proteinExistence type="predicted"/>
<dbReference type="InterPro" id="IPR011051">
    <property type="entry name" value="RmlC_Cupin_sf"/>
</dbReference>
<gene>
    <name evidence="1" type="ORF">SAMN06295937_10576</name>
</gene>
<dbReference type="OrthoDB" id="7497818at2"/>
<organism evidence="1 2">
    <name type="scientific">Sphingopyxis flava</name>
    <dbReference type="NCBI Taxonomy" id="1507287"/>
    <lineage>
        <taxon>Bacteria</taxon>
        <taxon>Pseudomonadati</taxon>
        <taxon>Pseudomonadota</taxon>
        <taxon>Alphaproteobacteria</taxon>
        <taxon>Sphingomonadales</taxon>
        <taxon>Sphingomonadaceae</taxon>
        <taxon>Sphingopyxis</taxon>
    </lineage>
</organism>
<protein>
    <recommendedName>
        <fullName evidence="3">Cupin domain-containing protein</fullName>
    </recommendedName>
</protein>
<dbReference type="EMBL" id="FUYP01000057">
    <property type="protein sequence ID" value="SKC03350.1"/>
    <property type="molecule type" value="Genomic_DNA"/>
</dbReference>
<reference evidence="2" key="1">
    <citation type="submission" date="2017-02" db="EMBL/GenBank/DDBJ databases">
        <authorList>
            <person name="Varghese N."/>
            <person name="Submissions S."/>
        </authorList>
    </citation>
    <scope>NUCLEOTIDE SEQUENCE [LARGE SCALE GENOMIC DNA]</scope>
    <source>
        <strain evidence="2">R11H</strain>
    </source>
</reference>